<evidence type="ECO:0000256" key="4">
    <source>
        <dbReference type="ARBA" id="ARBA00022701"/>
    </source>
</evidence>
<dbReference type="PANTHER" id="PTHR45783:SF3">
    <property type="entry name" value="KINESIN LIGHT CHAIN"/>
    <property type="match status" value="1"/>
</dbReference>
<dbReference type="SMART" id="SM00028">
    <property type="entry name" value="TPR"/>
    <property type="match status" value="1"/>
</dbReference>
<dbReference type="InterPro" id="IPR002151">
    <property type="entry name" value="Kinesin_light"/>
</dbReference>
<evidence type="ECO:0000256" key="6">
    <source>
        <dbReference type="ARBA" id="ARBA00022803"/>
    </source>
</evidence>
<name>A0ABD0N7H4_CIRMR</name>
<dbReference type="AlphaFoldDB" id="A0ABD0N7H4"/>
<sequence length="80" mass="9323">AAKMFLTRSLEMRQRVLGPDHPDCAQSLNNLAALHCERKEYESAEELYERALDIRKRALAPDHPSLAYTLKHLAMLYKRR</sequence>
<dbReference type="EMBL" id="JAMKFB020000024">
    <property type="protein sequence ID" value="KAL0157181.1"/>
    <property type="molecule type" value="Genomic_DNA"/>
</dbReference>
<evidence type="ECO:0000256" key="10">
    <source>
        <dbReference type="PROSITE-ProRule" id="PRU00339"/>
    </source>
</evidence>
<feature type="non-terminal residue" evidence="11">
    <location>
        <position position="1"/>
    </location>
</feature>
<dbReference type="PANTHER" id="PTHR45783">
    <property type="entry name" value="KINESIN LIGHT CHAIN"/>
    <property type="match status" value="1"/>
</dbReference>
<dbReference type="Proteomes" id="UP001529510">
    <property type="component" value="Unassembled WGS sequence"/>
</dbReference>
<dbReference type="SUPFAM" id="SSF48452">
    <property type="entry name" value="TPR-like"/>
    <property type="match status" value="1"/>
</dbReference>
<reference evidence="11 12" key="1">
    <citation type="submission" date="2024-05" db="EMBL/GenBank/DDBJ databases">
        <title>Genome sequencing and assembly of Indian major carp, Cirrhinus mrigala (Hamilton, 1822).</title>
        <authorList>
            <person name="Mohindra V."/>
            <person name="Chowdhury L.M."/>
            <person name="Lal K."/>
            <person name="Jena J.K."/>
        </authorList>
    </citation>
    <scope>NUCLEOTIDE SEQUENCE [LARGE SCALE GENOMIC DNA]</scope>
    <source>
        <strain evidence="11">CM1030</strain>
        <tissue evidence="11">Blood</tissue>
    </source>
</reference>
<dbReference type="InterPro" id="IPR011990">
    <property type="entry name" value="TPR-like_helical_dom_sf"/>
</dbReference>
<evidence type="ECO:0000256" key="7">
    <source>
        <dbReference type="ARBA" id="ARBA00023054"/>
    </source>
</evidence>
<evidence type="ECO:0000256" key="9">
    <source>
        <dbReference type="ARBA" id="ARBA00023212"/>
    </source>
</evidence>
<evidence type="ECO:0000256" key="5">
    <source>
        <dbReference type="ARBA" id="ARBA00022737"/>
    </source>
</evidence>
<keyword evidence="6 10" id="KW-0802">TPR repeat</keyword>
<protein>
    <recommendedName>
        <fullName evidence="13">Tetratricopeptide repeat protein</fullName>
    </recommendedName>
</protein>
<keyword evidence="12" id="KW-1185">Reference proteome</keyword>
<dbReference type="PROSITE" id="PS50005">
    <property type="entry name" value="TPR"/>
    <property type="match status" value="1"/>
</dbReference>
<comment type="similarity">
    <text evidence="2">Belongs to the kinesin light chain family.</text>
</comment>
<organism evidence="11 12">
    <name type="scientific">Cirrhinus mrigala</name>
    <name type="common">Mrigala</name>
    <dbReference type="NCBI Taxonomy" id="683832"/>
    <lineage>
        <taxon>Eukaryota</taxon>
        <taxon>Metazoa</taxon>
        <taxon>Chordata</taxon>
        <taxon>Craniata</taxon>
        <taxon>Vertebrata</taxon>
        <taxon>Euteleostomi</taxon>
        <taxon>Actinopterygii</taxon>
        <taxon>Neopterygii</taxon>
        <taxon>Teleostei</taxon>
        <taxon>Ostariophysi</taxon>
        <taxon>Cypriniformes</taxon>
        <taxon>Cyprinidae</taxon>
        <taxon>Labeoninae</taxon>
        <taxon>Labeonini</taxon>
        <taxon>Cirrhinus</taxon>
    </lineage>
</organism>
<keyword evidence="7" id="KW-0175">Coiled coil</keyword>
<comment type="subcellular location">
    <subcellularLocation>
        <location evidence="1">Cytoplasm</location>
        <location evidence="1">Cytoskeleton</location>
    </subcellularLocation>
</comment>
<feature type="repeat" description="TPR" evidence="10">
    <location>
        <begin position="25"/>
        <end position="58"/>
    </location>
</feature>
<dbReference type="GO" id="GO:0005874">
    <property type="term" value="C:microtubule"/>
    <property type="evidence" value="ECO:0007669"/>
    <property type="project" value="UniProtKB-KW"/>
</dbReference>
<evidence type="ECO:0000313" key="11">
    <source>
        <dbReference type="EMBL" id="KAL0157181.1"/>
    </source>
</evidence>
<evidence type="ECO:0008006" key="13">
    <source>
        <dbReference type="Google" id="ProtNLM"/>
    </source>
</evidence>
<evidence type="ECO:0000313" key="12">
    <source>
        <dbReference type="Proteomes" id="UP001529510"/>
    </source>
</evidence>
<keyword evidence="9" id="KW-0206">Cytoskeleton</keyword>
<proteinExistence type="inferred from homology"/>
<evidence type="ECO:0000256" key="8">
    <source>
        <dbReference type="ARBA" id="ARBA00023175"/>
    </source>
</evidence>
<keyword evidence="3" id="KW-0963">Cytoplasm</keyword>
<accession>A0ABD0N7H4</accession>
<comment type="caution">
    <text evidence="11">The sequence shown here is derived from an EMBL/GenBank/DDBJ whole genome shotgun (WGS) entry which is preliminary data.</text>
</comment>
<keyword evidence="4" id="KW-0493">Microtubule</keyword>
<evidence type="ECO:0000256" key="3">
    <source>
        <dbReference type="ARBA" id="ARBA00022490"/>
    </source>
</evidence>
<evidence type="ECO:0000256" key="2">
    <source>
        <dbReference type="ARBA" id="ARBA00009622"/>
    </source>
</evidence>
<evidence type="ECO:0000256" key="1">
    <source>
        <dbReference type="ARBA" id="ARBA00004245"/>
    </source>
</evidence>
<feature type="non-terminal residue" evidence="11">
    <location>
        <position position="80"/>
    </location>
</feature>
<dbReference type="Pfam" id="PF13424">
    <property type="entry name" value="TPR_12"/>
    <property type="match status" value="1"/>
</dbReference>
<dbReference type="InterPro" id="IPR019734">
    <property type="entry name" value="TPR_rpt"/>
</dbReference>
<keyword evidence="8" id="KW-0505">Motor protein</keyword>
<dbReference type="Gene3D" id="1.25.40.10">
    <property type="entry name" value="Tetratricopeptide repeat domain"/>
    <property type="match status" value="1"/>
</dbReference>
<gene>
    <name evidence="11" type="ORF">M9458_048427</name>
</gene>
<keyword evidence="5" id="KW-0677">Repeat</keyword>